<dbReference type="PROSITE" id="PS50005">
    <property type="entry name" value="TPR"/>
    <property type="match status" value="1"/>
</dbReference>
<evidence type="ECO:0000256" key="4">
    <source>
        <dbReference type="ARBA" id="ARBA00022777"/>
    </source>
</evidence>
<dbReference type="SUPFAM" id="SSF48452">
    <property type="entry name" value="TPR-like"/>
    <property type="match status" value="1"/>
</dbReference>
<evidence type="ECO:0000256" key="2">
    <source>
        <dbReference type="ARBA" id="ARBA00022679"/>
    </source>
</evidence>
<keyword evidence="9" id="KW-1185">Reference proteome</keyword>
<dbReference type="PROSITE" id="PS00108">
    <property type="entry name" value="PROTEIN_KINASE_ST"/>
    <property type="match status" value="1"/>
</dbReference>
<dbReference type="SMART" id="SM00028">
    <property type="entry name" value="TPR"/>
    <property type="match status" value="2"/>
</dbReference>
<keyword evidence="2" id="KW-0808">Transferase</keyword>
<reference evidence="8 9" key="1">
    <citation type="submission" date="2020-04" db="EMBL/GenBank/DDBJ databases">
        <title>Ferrimonas sp. S7 isolated from sea water.</title>
        <authorList>
            <person name="Bae S.S."/>
            <person name="Baek K."/>
        </authorList>
    </citation>
    <scope>NUCLEOTIDE SEQUENCE [LARGE SCALE GENOMIC DNA]</scope>
    <source>
        <strain evidence="8 9">S7</strain>
    </source>
</reference>
<dbReference type="PANTHER" id="PTHR43671">
    <property type="entry name" value="SERINE/THREONINE-PROTEIN KINASE NEK"/>
    <property type="match status" value="1"/>
</dbReference>
<dbReference type="InterPro" id="IPR011990">
    <property type="entry name" value="TPR-like_helical_dom_sf"/>
</dbReference>
<keyword evidence="6" id="KW-0802">TPR repeat</keyword>
<feature type="domain" description="Protein kinase" evidence="7">
    <location>
        <begin position="83"/>
        <end position="343"/>
    </location>
</feature>
<dbReference type="InterPro" id="IPR000719">
    <property type="entry name" value="Prot_kinase_dom"/>
</dbReference>
<organism evidence="8 9">
    <name type="scientific">Ferrimonas lipolytica</name>
    <dbReference type="NCBI Taxonomy" id="2724191"/>
    <lineage>
        <taxon>Bacteria</taxon>
        <taxon>Pseudomonadati</taxon>
        <taxon>Pseudomonadota</taxon>
        <taxon>Gammaproteobacteria</taxon>
        <taxon>Alteromonadales</taxon>
        <taxon>Ferrimonadaceae</taxon>
        <taxon>Ferrimonas</taxon>
    </lineage>
</organism>
<protein>
    <recommendedName>
        <fullName evidence="1">non-specific serine/threonine protein kinase</fullName>
        <ecNumber evidence="1">2.7.11.1</ecNumber>
    </recommendedName>
</protein>
<dbReference type="RefSeq" id="WP_168659761.1">
    <property type="nucleotide sequence ID" value="NZ_CP051180.1"/>
</dbReference>
<evidence type="ECO:0000256" key="6">
    <source>
        <dbReference type="PROSITE-ProRule" id="PRU00339"/>
    </source>
</evidence>
<dbReference type="PROSITE" id="PS50011">
    <property type="entry name" value="PROTEIN_KINASE_DOM"/>
    <property type="match status" value="1"/>
</dbReference>
<evidence type="ECO:0000259" key="7">
    <source>
        <dbReference type="PROSITE" id="PS50011"/>
    </source>
</evidence>
<keyword evidence="3" id="KW-0547">Nucleotide-binding</keyword>
<dbReference type="InterPro" id="IPR050660">
    <property type="entry name" value="NEK_Ser/Thr_kinase"/>
</dbReference>
<dbReference type="Gene3D" id="1.10.510.10">
    <property type="entry name" value="Transferase(Phosphotransferase) domain 1"/>
    <property type="match status" value="1"/>
</dbReference>
<name>A0A6H1UCZ1_9GAMM</name>
<feature type="repeat" description="TPR" evidence="6">
    <location>
        <begin position="648"/>
        <end position="681"/>
    </location>
</feature>
<keyword evidence="5" id="KW-0067">ATP-binding</keyword>
<dbReference type="SUPFAM" id="SSF56112">
    <property type="entry name" value="Protein kinase-like (PK-like)"/>
    <property type="match status" value="1"/>
</dbReference>
<dbReference type="EC" id="2.7.11.1" evidence="1"/>
<dbReference type="AlphaFoldDB" id="A0A6H1UCZ1"/>
<evidence type="ECO:0000256" key="5">
    <source>
        <dbReference type="ARBA" id="ARBA00022840"/>
    </source>
</evidence>
<evidence type="ECO:0000256" key="3">
    <source>
        <dbReference type="ARBA" id="ARBA00022741"/>
    </source>
</evidence>
<dbReference type="GO" id="GO:0004674">
    <property type="term" value="F:protein serine/threonine kinase activity"/>
    <property type="evidence" value="ECO:0007669"/>
    <property type="project" value="UniProtKB-EC"/>
</dbReference>
<dbReference type="InterPro" id="IPR008271">
    <property type="entry name" value="Ser/Thr_kinase_AS"/>
</dbReference>
<keyword evidence="4 8" id="KW-0418">Kinase</keyword>
<dbReference type="PANTHER" id="PTHR43671:SF13">
    <property type="entry name" value="SERINE_THREONINE-PROTEIN KINASE NEK2"/>
    <property type="match status" value="1"/>
</dbReference>
<dbReference type="InterPro" id="IPR011009">
    <property type="entry name" value="Kinase-like_dom_sf"/>
</dbReference>
<evidence type="ECO:0000313" key="8">
    <source>
        <dbReference type="EMBL" id="QIZ76499.1"/>
    </source>
</evidence>
<evidence type="ECO:0000256" key="1">
    <source>
        <dbReference type="ARBA" id="ARBA00012513"/>
    </source>
</evidence>
<dbReference type="EMBL" id="CP051180">
    <property type="protein sequence ID" value="QIZ76499.1"/>
    <property type="molecule type" value="Genomic_DNA"/>
</dbReference>
<dbReference type="CDD" id="cd14014">
    <property type="entry name" value="STKc_PknB_like"/>
    <property type="match status" value="1"/>
</dbReference>
<dbReference type="Proteomes" id="UP000501602">
    <property type="component" value="Chromosome"/>
</dbReference>
<sequence>MDIESQPALIKKYFQQVAALTAEQQAPFLDALPVDIRDEVQQLVDQSACSRAYFQSVSESIFGAEEVIKADPFDLCGSSIGDYRVTEVIASGGMGVVYRGLDMQLQRPVALKLLISTDGHNAVGRQQLLREARAVSRLSHPNIGITYGITSSERQQDVMVMEYYRGETIQQKLDNNSIEPAKIHAWVLQLLSGLKHAHQHGLIHRDIKPSNLMVTEDGSIRILDFGLAINGNDGAVRQGEGTTAYMSPEQIRLQPITHATDLWSAGVVLLELAVSVGWLDRVNAYTWAQNPAISSNRGPQWLQQLLNQLLILDAELRVATPAAISKPSASVLLALFANIRPWYSAAVAAVVISISALALEPVETPIPSHKVVSLYVEAKPTKAEQAFIFELNQWLKFVDGNSPKLSYLGIESNQQPLEGENVRLTLSVQHLEAGFTAKLTATNDQQQPYRRWLRHTASVHPNLVLQDLRSELALFLEIPLEQAVALTPSASFASLEAFKLMTQVNGELAAIQQQLITDLDQLTHLESILIKANEMESNAAIDTGLATIYRLRYEHDGAIENLQMAQFFITSGFTKDRKLLPAYIEMTRILLLKGEVATAITTLSLALDLYPNHCDLHFALAETYLAIEDITALDKALQVYQKVAPFDWRVYNLLGKAAIARDDHNEALKQFKHALEIRPNQPFIRNQIAQIPSV</sequence>
<proteinExistence type="predicted"/>
<dbReference type="Pfam" id="PF00069">
    <property type="entry name" value="Pkinase"/>
    <property type="match status" value="1"/>
</dbReference>
<dbReference type="GO" id="GO:0005524">
    <property type="term" value="F:ATP binding"/>
    <property type="evidence" value="ECO:0007669"/>
    <property type="project" value="UniProtKB-KW"/>
</dbReference>
<gene>
    <name evidence="8" type="ORF">HER31_06255</name>
</gene>
<evidence type="ECO:0000313" key="9">
    <source>
        <dbReference type="Proteomes" id="UP000501602"/>
    </source>
</evidence>
<dbReference type="InterPro" id="IPR019734">
    <property type="entry name" value="TPR_rpt"/>
</dbReference>
<accession>A0A6H1UCZ1</accession>
<dbReference type="KEGG" id="fes:HER31_06255"/>
<dbReference type="Gene3D" id="1.25.40.10">
    <property type="entry name" value="Tetratricopeptide repeat domain"/>
    <property type="match status" value="1"/>
</dbReference>
<dbReference type="SMART" id="SM00220">
    <property type="entry name" value="S_TKc"/>
    <property type="match status" value="1"/>
</dbReference>